<feature type="transmembrane region" description="Helical" evidence="6">
    <location>
        <begin position="217"/>
        <end position="236"/>
    </location>
</feature>
<name>A0AA36D8Q5_9BILA</name>
<accession>A0AA36D8Q5</accession>
<keyword evidence="4 6" id="KW-1133">Transmembrane helix</keyword>
<dbReference type="Pfam" id="PF07690">
    <property type="entry name" value="MFS_1"/>
    <property type="match status" value="1"/>
</dbReference>
<keyword evidence="5 6" id="KW-0472">Membrane</keyword>
<evidence type="ECO:0000256" key="1">
    <source>
        <dbReference type="ARBA" id="ARBA00004141"/>
    </source>
</evidence>
<evidence type="ECO:0000256" key="6">
    <source>
        <dbReference type="SAM" id="Phobius"/>
    </source>
</evidence>
<evidence type="ECO:0000256" key="4">
    <source>
        <dbReference type="ARBA" id="ARBA00022989"/>
    </source>
</evidence>
<comment type="caution">
    <text evidence="7">The sequence shown here is derived from an EMBL/GenBank/DDBJ whole genome shotgun (WGS) entry which is preliminary data.</text>
</comment>
<feature type="transmembrane region" description="Helical" evidence="6">
    <location>
        <begin position="35"/>
        <end position="54"/>
    </location>
</feature>
<organism evidence="7 8">
    <name type="scientific">Mesorhabditis spiculigera</name>
    <dbReference type="NCBI Taxonomy" id="96644"/>
    <lineage>
        <taxon>Eukaryota</taxon>
        <taxon>Metazoa</taxon>
        <taxon>Ecdysozoa</taxon>
        <taxon>Nematoda</taxon>
        <taxon>Chromadorea</taxon>
        <taxon>Rhabditida</taxon>
        <taxon>Rhabditina</taxon>
        <taxon>Rhabditomorpha</taxon>
        <taxon>Rhabditoidea</taxon>
        <taxon>Rhabditidae</taxon>
        <taxon>Mesorhabditinae</taxon>
        <taxon>Mesorhabditis</taxon>
    </lineage>
</organism>
<keyword evidence="8" id="KW-1185">Reference proteome</keyword>
<feature type="transmembrane region" description="Helical" evidence="6">
    <location>
        <begin position="288"/>
        <end position="306"/>
    </location>
</feature>
<dbReference type="SUPFAM" id="SSF103473">
    <property type="entry name" value="MFS general substrate transporter"/>
    <property type="match status" value="1"/>
</dbReference>
<feature type="transmembrane region" description="Helical" evidence="6">
    <location>
        <begin position="256"/>
        <end position="276"/>
    </location>
</feature>
<dbReference type="AlphaFoldDB" id="A0AA36D8Q5"/>
<dbReference type="GO" id="GO:0022857">
    <property type="term" value="F:transmembrane transporter activity"/>
    <property type="evidence" value="ECO:0007669"/>
    <property type="project" value="InterPro"/>
</dbReference>
<dbReference type="InterPro" id="IPR052983">
    <property type="entry name" value="MFS_Riboflavin_Transporter"/>
</dbReference>
<evidence type="ECO:0000256" key="5">
    <source>
        <dbReference type="ARBA" id="ARBA00023136"/>
    </source>
</evidence>
<reference evidence="7" key="1">
    <citation type="submission" date="2023-06" db="EMBL/GenBank/DDBJ databases">
        <authorList>
            <person name="Delattre M."/>
        </authorList>
    </citation>
    <scope>NUCLEOTIDE SEQUENCE</scope>
    <source>
        <strain evidence="7">AF72</strain>
    </source>
</reference>
<protein>
    <submittedName>
        <fullName evidence="7">Uncharacterized protein</fullName>
    </submittedName>
</protein>
<dbReference type="InterPro" id="IPR011701">
    <property type="entry name" value="MFS"/>
</dbReference>
<keyword evidence="2" id="KW-0813">Transport</keyword>
<sequence>MLSLGVVYTFGNLLPYLVSYIRWQIDPNKTSGDMIWLQTVMNGIPFAMIVGGFLERKLNGRISAGIGCFMYTTACFATYWSIQTSYAWLMVTFGVIMSFGQGIAYNAVLCTAQRWLPNNVGLAGGMIVGGFGCGAFILAPLQTTFINPLNYSVNREGYFTQEDLLERVPSVFIVMGILFSVFQTIGLTLLGDPEEEISVEEEPLITSAPTESGLREMLCSTTFLMLFVTLAFNAIWVQVTSGLYKAYGQQFVHSDLFLSLVGSFSSVFNCASRVFWGLMADYTSYQKSMAIVCTCGAALMWLLPLVKSVGNAWLFMAQICLMFACVGGTYSLLPFATHRCFGRTHFGLLYGAIQASISLAGVVTALLSQYALPVLGYEYLFVTCGGLMAASLLLTTLIHHTPYALIREIEEIARSRRGSMMSQASRE</sequence>
<dbReference type="CDD" id="cd17353">
    <property type="entry name" value="MFS_OFA_like"/>
    <property type="match status" value="1"/>
</dbReference>
<feature type="transmembrane region" description="Helical" evidence="6">
    <location>
        <begin position="312"/>
        <end position="336"/>
    </location>
</feature>
<feature type="transmembrane region" description="Helical" evidence="6">
    <location>
        <begin position="171"/>
        <end position="190"/>
    </location>
</feature>
<feature type="transmembrane region" description="Helical" evidence="6">
    <location>
        <begin position="61"/>
        <end position="80"/>
    </location>
</feature>
<dbReference type="InterPro" id="IPR036259">
    <property type="entry name" value="MFS_trans_sf"/>
</dbReference>
<dbReference type="PANTHER" id="PTHR43385">
    <property type="entry name" value="RIBOFLAVIN TRANSPORTER RIBJ"/>
    <property type="match status" value="1"/>
</dbReference>
<comment type="subcellular location">
    <subcellularLocation>
        <location evidence="1">Membrane</location>
        <topology evidence="1">Multi-pass membrane protein</topology>
    </subcellularLocation>
</comment>
<dbReference type="Gene3D" id="1.20.1250.20">
    <property type="entry name" value="MFS general substrate transporter like domains"/>
    <property type="match status" value="2"/>
</dbReference>
<feature type="transmembrane region" description="Helical" evidence="6">
    <location>
        <begin position="120"/>
        <end position="141"/>
    </location>
</feature>
<evidence type="ECO:0000313" key="7">
    <source>
        <dbReference type="EMBL" id="CAJ0581832.1"/>
    </source>
</evidence>
<dbReference type="PANTHER" id="PTHR43385:SF1">
    <property type="entry name" value="RIBOFLAVIN TRANSPORTER RIBJ"/>
    <property type="match status" value="1"/>
</dbReference>
<keyword evidence="3 6" id="KW-0812">Transmembrane</keyword>
<feature type="transmembrane region" description="Helical" evidence="6">
    <location>
        <begin position="348"/>
        <end position="367"/>
    </location>
</feature>
<feature type="transmembrane region" description="Helical" evidence="6">
    <location>
        <begin position="379"/>
        <end position="398"/>
    </location>
</feature>
<evidence type="ECO:0000256" key="3">
    <source>
        <dbReference type="ARBA" id="ARBA00022692"/>
    </source>
</evidence>
<gene>
    <name evidence="7" type="ORF">MSPICULIGERA_LOCUS19986</name>
</gene>
<dbReference type="GO" id="GO:0016020">
    <property type="term" value="C:membrane"/>
    <property type="evidence" value="ECO:0007669"/>
    <property type="project" value="UniProtKB-SubCell"/>
</dbReference>
<proteinExistence type="predicted"/>
<evidence type="ECO:0000313" key="8">
    <source>
        <dbReference type="Proteomes" id="UP001177023"/>
    </source>
</evidence>
<feature type="transmembrane region" description="Helical" evidence="6">
    <location>
        <begin position="86"/>
        <end position="108"/>
    </location>
</feature>
<dbReference type="EMBL" id="CATQJA010002663">
    <property type="protein sequence ID" value="CAJ0581832.1"/>
    <property type="molecule type" value="Genomic_DNA"/>
</dbReference>
<evidence type="ECO:0000256" key="2">
    <source>
        <dbReference type="ARBA" id="ARBA00022448"/>
    </source>
</evidence>
<dbReference type="Proteomes" id="UP001177023">
    <property type="component" value="Unassembled WGS sequence"/>
</dbReference>
<feature type="non-terminal residue" evidence="7">
    <location>
        <position position="1"/>
    </location>
</feature>